<dbReference type="RefSeq" id="WP_236336751.1">
    <property type="nucleotide sequence ID" value="NZ_JAKIJS010000001.1"/>
</dbReference>
<keyword evidence="4" id="KW-1185">Reference proteome</keyword>
<dbReference type="Proteomes" id="UP001649381">
    <property type="component" value="Unassembled WGS sequence"/>
</dbReference>
<evidence type="ECO:0000256" key="1">
    <source>
        <dbReference type="SAM" id="MobiDB-lite"/>
    </source>
</evidence>
<dbReference type="PROSITE" id="PS51257">
    <property type="entry name" value="PROKAR_LIPOPROTEIN"/>
    <property type="match status" value="1"/>
</dbReference>
<reference evidence="3 4" key="1">
    <citation type="submission" date="2022-01" db="EMBL/GenBank/DDBJ databases">
        <title>Alkalihalobacillus sp. EGI L200015, a novel bacterium isolated from a salt lake sediment.</title>
        <authorList>
            <person name="Gao L."/>
            <person name="Fang B.-Z."/>
            <person name="Li W.-J."/>
        </authorList>
    </citation>
    <scope>NUCLEOTIDE SEQUENCE [LARGE SCALE GENOMIC DNA]</scope>
    <source>
        <strain evidence="3 4">KCTC 12718</strain>
    </source>
</reference>
<feature type="region of interest" description="Disordered" evidence="1">
    <location>
        <begin position="23"/>
        <end position="109"/>
    </location>
</feature>
<feature type="signal peptide" evidence="2">
    <location>
        <begin position="1"/>
        <end position="21"/>
    </location>
</feature>
<proteinExistence type="predicted"/>
<accession>A0ABS9H1F7</accession>
<feature type="chain" id="PRO_5046269519" description="Membrane bound lipoprotein" evidence="2">
    <location>
        <begin position="22"/>
        <end position="164"/>
    </location>
</feature>
<evidence type="ECO:0008006" key="5">
    <source>
        <dbReference type="Google" id="ProtNLM"/>
    </source>
</evidence>
<evidence type="ECO:0000313" key="3">
    <source>
        <dbReference type="EMBL" id="MCF6138774.1"/>
    </source>
</evidence>
<feature type="compositionally biased region" description="Acidic residues" evidence="1">
    <location>
        <begin position="65"/>
        <end position="84"/>
    </location>
</feature>
<gene>
    <name evidence="3" type="ORF">L2716_13640</name>
</gene>
<evidence type="ECO:0000313" key="4">
    <source>
        <dbReference type="Proteomes" id="UP001649381"/>
    </source>
</evidence>
<sequence length="164" mass="18253">MKGWKWIGLLLFVIAVLTACGTTEETETNEEQASTEMDGQENKMEEPESSQDGETTESKQVESTTTEESEENSSDEESTEEQTNEDVKEPNADAPKPEEQSGSGVYNGQADGHTIEIMFAEGPRAFQITEDVKETINHLKTGSRVTFTYIREGQSLYITSIKEK</sequence>
<protein>
    <recommendedName>
        <fullName evidence="5">Membrane bound lipoprotein</fullName>
    </recommendedName>
</protein>
<dbReference type="EMBL" id="JAKIJS010000001">
    <property type="protein sequence ID" value="MCF6138774.1"/>
    <property type="molecule type" value="Genomic_DNA"/>
</dbReference>
<organism evidence="3 4">
    <name type="scientific">Pseudalkalibacillus berkeleyi</name>
    <dbReference type="NCBI Taxonomy" id="1069813"/>
    <lineage>
        <taxon>Bacteria</taxon>
        <taxon>Bacillati</taxon>
        <taxon>Bacillota</taxon>
        <taxon>Bacilli</taxon>
        <taxon>Bacillales</taxon>
        <taxon>Fictibacillaceae</taxon>
        <taxon>Pseudalkalibacillus</taxon>
    </lineage>
</organism>
<feature type="compositionally biased region" description="Basic and acidic residues" evidence="1">
    <location>
        <begin position="85"/>
        <end position="99"/>
    </location>
</feature>
<comment type="caution">
    <text evidence="3">The sequence shown here is derived from an EMBL/GenBank/DDBJ whole genome shotgun (WGS) entry which is preliminary data.</text>
</comment>
<name>A0ABS9H1F7_9BACL</name>
<keyword evidence="2" id="KW-0732">Signal</keyword>
<evidence type="ECO:0000256" key="2">
    <source>
        <dbReference type="SAM" id="SignalP"/>
    </source>
</evidence>